<comment type="function">
    <text evidence="1 11">Transaldolase is important for the balance of metabolites in the pentose-phosphate pathway.</text>
</comment>
<dbReference type="PRINTS" id="PR00662">
    <property type="entry name" value="G6PISOMERASE"/>
</dbReference>
<dbReference type="HAMAP" id="MF_00493">
    <property type="entry name" value="Transaldolase_2"/>
    <property type="match status" value="1"/>
</dbReference>
<dbReference type="AlphaFoldDB" id="A0A564ZH25"/>
<protein>
    <recommendedName>
        <fullName evidence="5 11">Transaldolase</fullName>
        <ecNumber evidence="5 11">2.2.1.2</ecNumber>
    </recommendedName>
</protein>
<dbReference type="Proteomes" id="UP000334340">
    <property type="component" value="Unassembled WGS sequence"/>
</dbReference>
<dbReference type="InterPro" id="IPR046348">
    <property type="entry name" value="SIS_dom_sf"/>
</dbReference>
<dbReference type="UniPathway" id="UPA00115">
    <property type="reaction ID" value="UER00414"/>
</dbReference>
<comment type="pathway">
    <text evidence="12">Carbohydrate degradation; glycolysis; D-glyceraldehyde 3-phosphate and glycerone phosphate from D-glucose: step 2/4.</text>
</comment>
<comment type="pathway">
    <text evidence="3 11">Carbohydrate degradation; pentose phosphate pathway; D-glyceraldehyde 3-phosphate and beta-D-fructose 6-phosphate from D-ribose 5-phosphate and D-xylulose 5-phosphate (non-oxidative stage): step 2/3.</text>
</comment>
<evidence type="ECO:0000256" key="12">
    <source>
        <dbReference type="RuleBase" id="RU000612"/>
    </source>
</evidence>
<keyword evidence="6 11" id="KW-0963">Cytoplasm</keyword>
<dbReference type="Pfam" id="PF00342">
    <property type="entry name" value="PGI"/>
    <property type="match status" value="1"/>
</dbReference>
<evidence type="ECO:0000256" key="3">
    <source>
        <dbReference type="ARBA" id="ARBA00004857"/>
    </source>
</evidence>
<dbReference type="InterPro" id="IPR001672">
    <property type="entry name" value="G6P_Isomerase"/>
</dbReference>
<evidence type="ECO:0000313" key="13">
    <source>
        <dbReference type="EMBL" id="VUZ84594.1"/>
    </source>
</evidence>
<dbReference type="PROSITE" id="PS51463">
    <property type="entry name" value="P_GLUCOSE_ISOMERASE_3"/>
    <property type="match status" value="1"/>
</dbReference>
<dbReference type="PROSITE" id="PS00958">
    <property type="entry name" value="TRANSALDOLASE_2"/>
    <property type="match status" value="1"/>
</dbReference>
<evidence type="ECO:0000256" key="11">
    <source>
        <dbReference type="HAMAP-Rule" id="MF_00493"/>
    </source>
</evidence>
<keyword evidence="8 11" id="KW-0570">Pentose shunt</keyword>
<dbReference type="GO" id="GO:0005737">
    <property type="term" value="C:cytoplasm"/>
    <property type="evidence" value="ECO:0007669"/>
    <property type="project" value="UniProtKB-SubCell"/>
</dbReference>
<dbReference type="SUPFAM" id="SSF53697">
    <property type="entry name" value="SIS domain"/>
    <property type="match status" value="1"/>
</dbReference>
<evidence type="ECO:0000256" key="10">
    <source>
        <dbReference type="ARBA" id="ARBA00048810"/>
    </source>
</evidence>
<keyword evidence="9 11" id="KW-0704">Schiff base</keyword>
<comment type="catalytic activity">
    <reaction evidence="10 11">
        <text>D-sedoheptulose 7-phosphate + D-glyceraldehyde 3-phosphate = D-erythrose 4-phosphate + beta-D-fructose 6-phosphate</text>
        <dbReference type="Rhea" id="RHEA:17053"/>
        <dbReference type="ChEBI" id="CHEBI:16897"/>
        <dbReference type="ChEBI" id="CHEBI:57483"/>
        <dbReference type="ChEBI" id="CHEBI:57634"/>
        <dbReference type="ChEBI" id="CHEBI:59776"/>
        <dbReference type="EC" id="2.2.1.2"/>
    </reaction>
</comment>
<dbReference type="EC" id="2.2.1.2" evidence="5 11"/>
<dbReference type="PANTHER" id="PTHR10683">
    <property type="entry name" value="TRANSALDOLASE"/>
    <property type="match status" value="1"/>
</dbReference>
<comment type="subcellular location">
    <subcellularLocation>
        <location evidence="2 11">Cytoplasm</location>
    </subcellularLocation>
</comment>
<evidence type="ECO:0000256" key="4">
    <source>
        <dbReference type="ARBA" id="ARBA00008426"/>
    </source>
</evidence>
<name>A0A564ZH25_9BACT</name>
<evidence type="ECO:0000256" key="8">
    <source>
        <dbReference type="ARBA" id="ARBA00023126"/>
    </source>
</evidence>
<evidence type="ECO:0000256" key="2">
    <source>
        <dbReference type="ARBA" id="ARBA00004496"/>
    </source>
</evidence>
<organism evidence="13 14">
    <name type="scientific">Candidatus Methylomirabilis lanthanidiphila</name>
    <dbReference type="NCBI Taxonomy" id="2211376"/>
    <lineage>
        <taxon>Bacteria</taxon>
        <taxon>Candidatus Methylomirabilota</taxon>
        <taxon>Candidatus Methylomirabilia</taxon>
        <taxon>Candidatus Methylomirabilales</taxon>
        <taxon>Candidatus Methylomirabilaceae</taxon>
        <taxon>Candidatus Methylomirabilis</taxon>
    </lineage>
</organism>
<evidence type="ECO:0000256" key="9">
    <source>
        <dbReference type="ARBA" id="ARBA00023270"/>
    </source>
</evidence>
<dbReference type="UniPathway" id="UPA00109">
    <property type="reaction ID" value="UER00181"/>
</dbReference>
<dbReference type="CDD" id="cd00955">
    <property type="entry name" value="Transaldolase_like"/>
    <property type="match status" value="1"/>
</dbReference>
<keyword evidence="7 11" id="KW-0808">Transferase</keyword>
<dbReference type="GO" id="GO:0006094">
    <property type="term" value="P:gluconeogenesis"/>
    <property type="evidence" value="ECO:0007669"/>
    <property type="project" value="UniProtKB-KW"/>
</dbReference>
<comment type="catalytic activity">
    <reaction evidence="12">
        <text>alpha-D-glucose 6-phosphate = beta-D-fructose 6-phosphate</text>
        <dbReference type="Rhea" id="RHEA:11816"/>
        <dbReference type="ChEBI" id="CHEBI:57634"/>
        <dbReference type="ChEBI" id="CHEBI:58225"/>
        <dbReference type="EC" id="5.3.1.9"/>
    </reaction>
</comment>
<dbReference type="Pfam" id="PF00923">
    <property type="entry name" value="TAL_FSA"/>
    <property type="match status" value="1"/>
</dbReference>
<comment type="similarity">
    <text evidence="12">Belongs to the GPI family.</text>
</comment>
<keyword evidence="12" id="KW-0312">Gluconeogenesis</keyword>
<keyword evidence="14" id="KW-1185">Reference proteome</keyword>
<keyword evidence="12" id="KW-0324">Glycolysis</keyword>
<dbReference type="InterPro" id="IPR018225">
    <property type="entry name" value="Transaldolase_AS"/>
</dbReference>
<evidence type="ECO:0000256" key="1">
    <source>
        <dbReference type="ARBA" id="ARBA00003518"/>
    </source>
</evidence>
<evidence type="ECO:0000313" key="14">
    <source>
        <dbReference type="Proteomes" id="UP000334340"/>
    </source>
</evidence>
<dbReference type="NCBIfam" id="NF002881">
    <property type="entry name" value="PRK03343.1"/>
    <property type="match status" value="1"/>
</dbReference>
<dbReference type="EMBL" id="CABIKM010000015">
    <property type="protein sequence ID" value="VUZ84594.1"/>
    <property type="molecule type" value="Genomic_DNA"/>
</dbReference>
<dbReference type="InterPro" id="IPR001585">
    <property type="entry name" value="TAL/FSA"/>
</dbReference>
<dbReference type="CDD" id="cd05798">
    <property type="entry name" value="SIS_TAL_PGI"/>
    <property type="match status" value="1"/>
</dbReference>
<dbReference type="SUPFAM" id="SSF51569">
    <property type="entry name" value="Aldolase"/>
    <property type="match status" value="1"/>
</dbReference>
<feature type="active site" description="Schiff-base intermediate with substrate" evidence="11">
    <location>
        <position position="143"/>
    </location>
</feature>
<evidence type="ECO:0000256" key="7">
    <source>
        <dbReference type="ARBA" id="ARBA00022679"/>
    </source>
</evidence>
<proteinExistence type="inferred from homology"/>
<evidence type="ECO:0000256" key="6">
    <source>
        <dbReference type="ARBA" id="ARBA00022490"/>
    </source>
</evidence>
<dbReference type="PROSITE" id="PS01054">
    <property type="entry name" value="TRANSALDOLASE_1"/>
    <property type="match status" value="1"/>
</dbReference>
<dbReference type="NCBIfam" id="TIGR00876">
    <property type="entry name" value="tal_mycobact"/>
    <property type="match status" value="1"/>
</dbReference>
<dbReference type="GO" id="GO:0004347">
    <property type="term" value="F:glucose-6-phosphate isomerase activity"/>
    <property type="evidence" value="ECO:0007669"/>
    <property type="project" value="UniProtKB-EC"/>
</dbReference>
<dbReference type="GO" id="GO:0004801">
    <property type="term" value="F:transaldolase activity"/>
    <property type="evidence" value="ECO:0007669"/>
    <property type="project" value="UniProtKB-UniRule"/>
</dbReference>
<accession>A0A564ZH25</accession>
<keyword evidence="12" id="KW-0413">Isomerase</keyword>
<dbReference type="InterPro" id="IPR004732">
    <property type="entry name" value="Transaldolase_2"/>
</dbReference>
<dbReference type="Gene3D" id="3.20.20.70">
    <property type="entry name" value="Aldolase class I"/>
    <property type="match status" value="1"/>
</dbReference>
<dbReference type="Gene3D" id="3.40.50.10490">
    <property type="entry name" value="Glucose-6-phosphate isomerase like protein, domain 1"/>
    <property type="match status" value="3"/>
</dbReference>
<comment type="similarity">
    <text evidence="4 11">Belongs to the transaldolase family. Type 2 subfamily.</text>
</comment>
<dbReference type="GO" id="GO:0006098">
    <property type="term" value="P:pentose-phosphate shunt"/>
    <property type="evidence" value="ECO:0007669"/>
    <property type="project" value="UniProtKB-UniRule"/>
</dbReference>
<evidence type="ECO:0000256" key="5">
    <source>
        <dbReference type="ARBA" id="ARBA00013151"/>
    </source>
</evidence>
<sequence>MTAMENRLRALQVFGQSVWLDYIRRNLITSGELRRLINEDGLRGVTSNPAIFEKAVSGSSDYKEMLASPEARTLDAKTLYEQLAIRDIQDAADALYPVYEETARHDGYVSLEVSPFLAHDTTATLDEARRLWQAVGRPNLMIKVPATPEGLPAIRQLIGEGININVTLLFAQEVYEQVAEAYIAGLEACVARGGDPTRVASVASFFISRIDTAIDTLLAARLQSTTNAREQSVLRGLAGKVAIANAKLAYQRYQELFGGRRWQVLAGQGAHTQRLLWASTSVKNPNFRDVAYVEELIGPDTVNTIPPATFEAFRDHGRPRASLAEDVDSACDTMDMLAEIGISMKDVTDRLLAEGVQLFSDAFEKLLRAVEKQSKGAGAGKINRLTYTLPEPLTAAVNGSLAEWRAQDKVGRLWSRDASLWTGKDEAEWLGWLGITHDQLAHIERLASMTEAVKGAGFSHVLLLGMGGSSLCPEVMKRTFGTISGHPELHVLDSTDPAQVKAFENTVDLTHTLFIVSSKSGSTLEPNIFKQYFFDRVSRLIGPKEAGRHFIAITDPGSIMQQVAERDGFRRVFFGWANIGGRYSALSDFGLVPAAIMGVDIAKLLDRTEEMVCACMPSVPVEDNPGVVLGAVLGTAANAFGRDKVTIIASPGIAGLGAWLEQLLAESTGKDGKGLIPIDREALSWPDVYGSDRIFVYLRLLSAPDAVQDASVDALEHAGHPVVRIGVDDPYDLGEEFFRWEVATAVAGAILGIHPFDQPDVEASKTATRKLTAEYEKTGALPAETPIFTEAGITLFTDEKNTAALRKMTNGNHTLAGYMKAHLNRLGAGDYFALLAYIEMNRAHERTLQTMRHNVRDAKRIATCLEFGPRFLHSTGQLYKGGPNTGVFLQITCDDAVDLPVPGHRYTFGMVKAAQARGDFQVLLERDRRVLRAHLGPDVGGGLATLQQAMAAALAA</sequence>
<dbReference type="InterPro" id="IPR013785">
    <property type="entry name" value="Aldolase_TIM"/>
</dbReference>
<gene>
    <name evidence="11" type="primary">tal</name>
    <name evidence="13" type="ORF">MELA_00967</name>
</gene>
<reference evidence="13 14" key="1">
    <citation type="submission" date="2019-07" db="EMBL/GenBank/DDBJ databases">
        <authorList>
            <person name="Cremers G."/>
        </authorList>
    </citation>
    <scope>NUCLEOTIDE SEQUENCE [LARGE SCALE GENOMIC DNA]</scope>
</reference>
<dbReference type="PANTHER" id="PTHR10683:SF31">
    <property type="entry name" value="TRANSALDOLASE"/>
    <property type="match status" value="1"/>
</dbReference>
<dbReference type="NCBIfam" id="NF007080">
    <property type="entry name" value="PRK09533.1"/>
    <property type="match status" value="1"/>
</dbReference>
<dbReference type="GO" id="GO:0097367">
    <property type="term" value="F:carbohydrate derivative binding"/>
    <property type="evidence" value="ECO:0007669"/>
    <property type="project" value="InterPro"/>
</dbReference>
<dbReference type="GO" id="GO:0006096">
    <property type="term" value="P:glycolytic process"/>
    <property type="evidence" value="ECO:0007669"/>
    <property type="project" value="UniProtKB-UniPathway"/>
</dbReference>